<evidence type="ECO:0008006" key="3">
    <source>
        <dbReference type="Google" id="ProtNLM"/>
    </source>
</evidence>
<accession>A0ABS1DCI9</accession>
<dbReference type="EMBL" id="NRRL01000018">
    <property type="protein sequence ID" value="MBK1668176.1"/>
    <property type="molecule type" value="Genomic_DNA"/>
</dbReference>
<reference evidence="1 2" key="1">
    <citation type="journal article" date="2020" name="Microorganisms">
        <title>Osmotic Adaptation and Compatible Solute Biosynthesis of Phototrophic Bacteria as Revealed from Genome Analyses.</title>
        <authorList>
            <person name="Imhoff J.F."/>
            <person name="Rahn T."/>
            <person name="Kunzel S."/>
            <person name="Keller A."/>
            <person name="Neulinger S.C."/>
        </authorList>
    </citation>
    <scope>NUCLEOTIDE SEQUENCE [LARGE SCALE GENOMIC DNA]</scope>
    <source>
        <strain evidence="1 2">DSM 9895</strain>
    </source>
</reference>
<name>A0ABS1DCI9_9PROT</name>
<protein>
    <recommendedName>
        <fullName evidence="3">Uracil-DNA glycosylase-like domain-containing protein</fullName>
    </recommendedName>
</protein>
<organism evidence="1 2">
    <name type="scientific">Rhodovibrio sodomensis</name>
    <dbReference type="NCBI Taxonomy" id="1088"/>
    <lineage>
        <taxon>Bacteria</taxon>
        <taxon>Pseudomonadati</taxon>
        <taxon>Pseudomonadota</taxon>
        <taxon>Alphaproteobacteria</taxon>
        <taxon>Rhodospirillales</taxon>
        <taxon>Rhodovibrionaceae</taxon>
        <taxon>Rhodovibrio</taxon>
    </lineage>
</organism>
<evidence type="ECO:0000313" key="2">
    <source>
        <dbReference type="Proteomes" id="UP001296873"/>
    </source>
</evidence>
<comment type="caution">
    <text evidence="1">The sequence shown here is derived from an EMBL/GenBank/DDBJ whole genome shotgun (WGS) entry which is preliminary data.</text>
</comment>
<dbReference type="Proteomes" id="UP001296873">
    <property type="component" value="Unassembled WGS sequence"/>
</dbReference>
<evidence type="ECO:0000313" key="1">
    <source>
        <dbReference type="EMBL" id="MBK1668176.1"/>
    </source>
</evidence>
<gene>
    <name evidence="1" type="ORF">CKO28_09015</name>
</gene>
<dbReference type="RefSeq" id="WP_200340360.1">
    <property type="nucleotide sequence ID" value="NZ_NRRL01000018.1"/>
</dbReference>
<sequence length="418" mass="45959">MEGYELDRDGTERRTRAVEAYLTEHVLDSELNELCGHAATCRSSTRHPYAYGLLPHVGQAFDLREQGQPMRILVVGLDWGGAEPQTMAQRRAEFDIIGAHAVRNPGPGDRRNLSPHLGGTEQALRTLLGMPEGTGPGTRDLPVDGSPRNLYQCFAFMNRTLCSAAVGTSSRTTATMRRHCTTHLKEVIDRLEPTHIIFQGGAAGADIEALLPDTCAVQGDPDGARVYLHRHGVAYWFSHPEARGGRSWNFGRSRYFEDAVRPTLLEYRRTPWLAERPGADTRAAVAGAIVVGCDRGDLPDYIDLVPRLLSGPRWRFPSLAREGELAIMSAAVLAQEILVPTRRAGQPGRPSERLIAREIAPNDPEGQDRLIERARDAVSPETKSAHADGRLGRLTEELARQLVWSGGDARRLGQLAAH</sequence>
<proteinExistence type="predicted"/>
<keyword evidence="2" id="KW-1185">Reference proteome</keyword>